<evidence type="ECO:0000313" key="2">
    <source>
        <dbReference type="EMBL" id="GBG25266.1"/>
    </source>
</evidence>
<gene>
    <name evidence="2" type="ORF">FCC1311_014832</name>
</gene>
<feature type="region of interest" description="Disordered" evidence="1">
    <location>
        <begin position="705"/>
        <end position="795"/>
    </location>
</feature>
<dbReference type="OrthoDB" id="19891at2759"/>
<evidence type="ECO:0000313" key="3">
    <source>
        <dbReference type="Proteomes" id="UP000241890"/>
    </source>
</evidence>
<comment type="caution">
    <text evidence="2">The sequence shown here is derived from an EMBL/GenBank/DDBJ whole genome shotgun (WGS) entry which is preliminary data.</text>
</comment>
<dbReference type="AlphaFoldDB" id="A0A2R5G2L8"/>
<proteinExistence type="predicted"/>
<feature type="compositionally biased region" description="Polar residues" evidence="1">
    <location>
        <begin position="762"/>
        <end position="782"/>
    </location>
</feature>
<sequence>MQCSAIDGAVYYDADATDRHSVLSKQAKRWAWHGNKLDFNIFCGGAGRKVGDLVAGTVAAYMGKGPQATGLREYIEFWTHITVDRITELVAEIVEKLVDLDRPERKSRVPQGRKDAALKALVHTLNYVHLFLRVNYPSARFERAKKLWADKDKHVGMMNSSPALTRAKEVMRNMLLHQADPTNHLVRYALIDILTPGRESVSSSINSISSMGSSEAFSSPFMFAYIRYFLHQPDISHTGAMVYEAVEVSAIGVINAARKTPLLFELTMLNILFVLKELVILWPVETALAPRLENLSAHIRETVLLWPKPFCTFAQDVLSQIAAELANPGVHLRQRLLEENPFLLPQGAADPSLQRDLQTSQKAAEVIAVVDDLSSNGNLLLRACRCMTRTAERPRIDAVELTRRDILVNLLSYTFMYPPGFDAGKLVSFVDRLSDDEVDEALVTLAAPDQDARRLGDDETLADVDARMQSVAEARWESLAGSPLEELQQQTHRVWGKVNGESNFACWLQVPECNFDLHSFDAMIEHQVAPRWDMGRRLLCLGTNRCVQEVLRSFHTPSSQLGSQGNLSGGPRKIFLAPGLSHNDLCAFLASRDGWYRKHVYAPFCAGLALCPGVEDTYQTSRRRRSVSSDTSDLEIDGTVSPLQRTIALLSDYVQGAQEECAIQMFEVQGFADKSASSQPVEVAPFVCRIEIGLGAAAQAHCNVASGRDRDRVRSVSTSSVSSSASSVSSGFFISSQQQHQLQHQTSQPPPSPSSFLTPSQHQEFATQGQDPQQDPSGSVSASTGGFGPGSSTSPIMSSAHANVVAREPCVWDEAILDKRFTRASVGPGVTPTIQVSMKGVKLDGTPVSKSKMLPPSEYLSLVLANCPAYASSTMEGMTLAPLPYLRHLAQANPLDPWLHVSWIEQRNSVQYLHDLIRKRDKKSKELDALADALVREYESFHAHSVEIISEREPFYICVDGNLRGPFYRIKVSPARNKLPVQTFLPIKR</sequence>
<name>A0A2R5G2L8_9STRA</name>
<keyword evidence="3" id="KW-1185">Reference proteome</keyword>
<dbReference type="Proteomes" id="UP000241890">
    <property type="component" value="Unassembled WGS sequence"/>
</dbReference>
<organism evidence="2 3">
    <name type="scientific">Hondaea fermentalgiana</name>
    <dbReference type="NCBI Taxonomy" id="2315210"/>
    <lineage>
        <taxon>Eukaryota</taxon>
        <taxon>Sar</taxon>
        <taxon>Stramenopiles</taxon>
        <taxon>Bigyra</taxon>
        <taxon>Labyrinthulomycetes</taxon>
        <taxon>Thraustochytrida</taxon>
        <taxon>Thraustochytriidae</taxon>
        <taxon>Hondaea</taxon>
    </lineage>
</organism>
<reference evidence="2 3" key="1">
    <citation type="submission" date="2017-12" db="EMBL/GenBank/DDBJ databases">
        <title>Sequencing, de novo assembly and annotation of complete genome of a new Thraustochytrid species, strain FCC1311.</title>
        <authorList>
            <person name="Sedici K."/>
            <person name="Godart F."/>
            <person name="Aiese Cigliano R."/>
            <person name="Sanseverino W."/>
            <person name="Barakat M."/>
            <person name="Ortet P."/>
            <person name="Marechal E."/>
            <person name="Cagnac O."/>
            <person name="Amato A."/>
        </authorList>
    </citation>
    <scope>NUCLEOTIDE SEQUENCE [LARGE SCALE GENOMIC DNA]</scope>
</reference>
<evidence type="ECO:0000256" key="1">
    <source>
        <dbReference type="SAM" id="MobiDB-lite"/>
    </source>
</evidence>
<dbReference type="InParanoid" id="A0A2R5G2L8"/>
<feature type="compositionally biased region" description="Low complexity" evidence="1">
    <location>
        <begin position="715"/>
        <end position="747"/>
    </location>
</feature>
<dbReference type="EMBL" id="BEYU01000012">
    <property type="protein sequence ID" value="GBG25266.1"/>
    <property type="molecule type" value="Genomic_DNA"/>
</dbReference>
<protein>
    <submittedName>
        <fullName evidence="2">Uncharacterized protein</fullName>
    </submittedName>
</protein>
<accession>A0A2R5G2L8</accession>